<accession>A0ABS7VIU5</accession>
<evidence type="ECO:0000313" key="2">
    <source>
        <dbReference type="Proteomes" id="UP000704176"/>
    </source>
</evidence>
<proteinExistence type="predicted"/>
<dbReference type="PROSITE" id="PS51257">
    <property type="entry name" value="PROKAR_LIPOPROTEIN"/>
    <property type="match status" value="1"/>
</dbReference>
<name>A0ABS7VIU5_9HYPH</name>
<comment type="caution">
    <text evidence="1">The sequence shown here is derived from an EMBL/GenBank/DDBJ whole genome shotgun (WGS) entry which is preliminary data.</text>
</comment>
<protein>
    <recommendedName>
        <fullName evidence="3">Lipoprotein</fullName>
    </recommendedName>
</protein>
<dbReference type="RefSeq" id="WP_224311027.1">
    <property type="nucleotide sequence ID" value="NZ_JAIRBM010000001.1"/>
</dbReference>
<evidence type="ECO:0008006" key="3">
    <source>
        <dbReference type="Google" id="ProtNLM"/>
    </source>
</evidence>
<organism evidence="1 2">
    <name type="scientific">Microvirga puerhi</name>
    <dbReference type="NCBI Taxonomy" id="2876078"/>
    <lineage>
        <taxon>Bacteria</taxon>
        <taxon>Pseudomonadati</taxon>
        <taxon>Pseudomonadota</taxon>
        <taxon>Alphaproteobacteria</taxon>
        <taxon>Hyphomicrobiales</taxon>
        <taxon>Methylobacteriaceae</taxon>
        <taxon>Microvirga</taxon>
    </lineage>
</organism>
<gene>
    <name evidence="1" type="ORF">K9B37_01550</name>
</gene>
<dbReference type="Proteomes" id="UP000704176">
    <property type="component" value="Unassembled WGS sequence"/>
</dbReference>
<reference evidence="1 2" key="1">
    <citation type="submission" date="2021-09" db="EMBL/GenBank/DDBJ databases">
        <title>The complete genome sequence of a new microorganism.</title>
        <authorList>
            <person name="Zi Z."/>
        </authorList>
    </citation>
    <scope>NUCLEOTIDE SEQUENCE [LARGE SCALE GENOMIC DNA]</scope>
    <source>
        <strain evidence="1 2">WGZ8</strain>
    </source>
</reference>
<sequence>MRIVIFILAVSLFLAGCMSNPEAEYRPPNYVASQATQAPAMRNDGFGGAAMPMRGLYR</sequence>
<evidence type="ECO:0000313" key="1">
    <source>
        <dbReference type="EMBL" id="MBZ6074982.1"/>
    </source>
</evidence>
<keyword evidence="2" id="KW-1185">Reference proteome</keyword>
<dbReference type="EMBL" id="JAIRBM010000001">
    <property type="protein sequence ID" value="MBZ6074982.1"/>
    <property type="molecule type" value="Genomic_DNA"/>
</dbReference>